<keyword evidence="2" id="KW-1185">Reference proteome</keyword>
<accession>A0A2S9PWR4</accession>
<organism evidence="1 2">
    <name type="scientific">Streptomyces solincola</name>
    <dbReference type="NCBI Taxonomy" id="2100817"/>
    <lineage>
        <taxon>Bacteria</taxon>
        <taxon>Bacillati</taxon>
        <taxon>Actinomycetota</taxon>
        <taxon>Actinomycetes</taxon>
        <taxon>Kitasatosporales</taxon>
        <taxon>Streptomycetaceae</taxon>
        <taxon>Streptomyces</taxon>
    </lineage>
</organism>
<proteinExistence type="predicted"/>
<dbReference type="EMBL" id="PVLV01000165">
    <property type="protein sequence ID" value="PRH78861.1"/>
    <property type="molecule type" value="Genomic_DNA"/>
</dbReference>
<dbReference type="OrthoDB" id="4179313at2"/>
<reference evidence="1 2" key="1">
    <citation type="submission" date="2018-03" db="EMBL/GenBank/DDBJ databases">
        <title>Novel Streptomyces sp. from soil.</title>
        <authorList>
            <person name="Tan G.Y.A."/>
            <person name="Lee Z.Y."/>
        </authorList>
    </citation>
    <scope>NUCLEOTIDE SEQUENCE [LARGE SCALE GENOMIC DNA]</scope>
    <source>
        <strain evidence="1 2">ST5x</strain>
    </source>
</reference>
<evidence type="ECO:0000313" key="2">
    <source>
        <dbReference type="Proteomes" id="UP000239322"/>
    </source>
</evidence>
<evidence type="ECO:0000313" key="1">
    <source>
        <dbReference type="EMBL" id="PRH78861.1"/>
    </source>
</evidence>
<dbReference type="RefSeq" id="WP_105868991.1">
    <property type="nucleotide sequence ID" value="NZ_PVLV01000165.1"/>
</dbReference>
<dbReference type="Proteomes" id="UP000239322">
    <property type="component" value="Unassembled WGS sequence"/>
</dbReference>
<gene>
    <name evidence="1" type="ORF">C6N75_12710</name>
</gene>
<comment type="caution">
    <text evidence="1">The sequence shown here is derived from an EMBL/GenBank/DDBJ whole genome shotgun (WGS) entry which is preliminary data.</text>
</comment>
<sequence>MNDAYALADADEVAAVLAWLAEHPKVTEALGGPGHVSGTREAPWPHLRVAAGPGGDLGTLTWRTEPEVSLELFGDPGGWPGPAALSRILKLCAVAAAELPEAPPTPGLPIISGVRPSGVLLESPLETGQPRWVMGLLITQHPNPETS</sequence>
<name>A0A2S9PWR4_9ACTN</name>
<protein>
    <submittedName>
        <fullName evidence="1">Uncharacterized protein</fullName>
    </submittedName>
</protein>
<dbReference type="AlphaFoldDB" id="A0A2S9PWR4"/>